<evidence type="ECO:0000313" key="1">
    <source>
        <dbReference type="EMBL" id="EJZ42766.1"/>
    </source>
</evidence>
<organism evidence="1 2">
    <name type="scientific">Leptospira licerasiae str. MMD4847</name>
    <dbReference type="NCBI Taxonomy" id="1049971"/>
    <lineage>
        <taxon>Bacteria</taxon>
        <taxon>Pseudomonadati</taxon>
        <taxon>Spirochaetota</taxon>
        <taxon>Spirochaetia</taxon>
        <taxon>Leptospirales</taxon>
        <taxon>Leptospiraceae</taxon>
        <taxon>Leptospira</taxon>
    </lineage>
</organism>
<comment type="caution">
    <text evidence="1">The sequence shown here is derived from an EMBL/GenBank/DDBJ whole genome shotgun (WGS) entry which is preliminary data.</text>
</comment>
<protein>
    <submittedName>
        <fullName evidence="1">Uncharacterized protein</fullName>
    </submittedName>
</protein>
<reference evidence="1 2" key="1">
    <citation type="submission" date="2012-08" db="EMBL/GenBank/DDBJ databases">
        <authorList>
            <person name="Harkins D.M."/>
            <person name="Durkin A.S."/>
            <person name="Selengut J.D."/>
            <person name="Sanka R."/>
            <person name="DePew J."/>
            <person name="Purushe J."/>
            <person name="Matthias M.A."/>
            <person name="Vinetz J.M."/>
            <person name="Sutton G.G."/>
            <person name="Nelson W.C."/>
            <person name="Fouts D.E."/>
        </authorList>
    </citation>
    <scope>NUCLEOTIDE SEQUENCE [LARGE SCALE GENOMIC DNA]</scope>
    <source>
        <strain evidence="1 2">MMD4847</strain>
    </source>
</reference>
<dbReference type="Proteomes" id="UP000018720">
    <property type="component" value="Unassembled WGS sequence"/>
</dbReference>
<proteinExistence type="predicted"/>
<sequence length="44" mass="5420">MSVEINMETMFLATALFLILFEQYKERKTREKVFVEPLRNFLHR</sequence>
<name>A0ABN0HAV9_9LEPT</name>
<keyword evidence="2" id="KW-1185">Reference proteome</keyword>
<gene>
    <name evidence="1" type="ORF">LEP1GSC178_3448</name>
</gene>
<dbReference type="EMBL" id="AHOM02000004">
    <property type="protein sequence ID" value="EJZ42766.1"/>
    <property type="molecule type" value="Genomic_DNA"/>
</dbReference>
<accession>A0ABN0HAV9</accession>
<evidence type="ECO:0000313" key="2">
    <source>
        <dbReference type="Proteomes" id="UP000018720"/>
    </source>
</evidence>